<evidence type="ECO:0000256" key="2">
    <source>
        <dbReference type="ARBA" id="ARBA00022840"/>
    </source>
</evidence>
<keyword evidence="2" id="KW-0067">ATP-binding</keyword>
<dbReference type="Gene3D" id="2.60.34.10">
    <property type="entry name" value="Substrate Binding Domain Of DNAk, Chain A, domain 1"/>
    <property type="match status" value="1"/>
</dbReference>
<evidence type="ECO:0000313" key="4">
    <source>
        <dbReference type="EMBL" id="NDV29558.1"/>
    </source>
</evidence>
<dbReference type="InterPro" id="IPR018181">
    <property type="entry name" value="Heat_shock_70_CS"/>
</dbReference>
<dbReference type="Gene3D" id="1.20.1270.10">
    <property type="match status" value="1"/>
</dbReference>
<organism evidence="4">
    <name type="scientific">Arcella intermedia</name>
    <dbReference type="NCBI Taxonomy" id="1963864"/>
    <lineage>
        <taxon>Eukaryota</taxon>
        <taxon>Amoebozoa</taxon>
        <taxon>Tubulinea</taxon>
        <taxon>Elardia</taxon>
        <taxon>Arcellinida</taxon>
        <taxon>Sphaerothecina</taxon>
        <taxon>Arcellidae</taxon>
        <taxon>Arcella</taxon>
    </lineage>
</organism>
<dbReference type="SUPFAM" id="SSF100934">
    <property type="entry name" value="Heat shock protein 70kD (HSP70), C-terminal subdomain"/>
    <property type="match status" value="2"/>
</dbReference>
<dbReference type="PANTHER" id="PTHR45639">
    <property type="entry name" value="HSC70CB, ISOFORM G-RELATED"/>
    <property type="match status" value="1"/>
</dbReference>
<dbReference type="PANTHER" id="PTHR45639:SF4">
    <property type="entry name" value="HSC70CB, ISOFORM G"/>
    <property type="match status" value="1"/>
</dbReference>
<dbReference type="InterPro" id="IPR018247">
    <property type="entry name" value="EF_Hand_1_Ca_BS"/>
</dbReference>
<dbReference type="GO" id="GO:0005829">
    <property type="term" value="C:cytosol"/>
    <property type="evidence" value="ECO:0007669"/>
    <property type="project" value="TreeGrafter"/>
</dbReference>
<feature type="compositionally biased region" description="Polar residues" evidence="3">
    <location>
        <begin position="802"/>
        <end position="817"/>
    </location>
</feature>
<dbReference type="GO" id="GO:0005524">
    <property type="term" value="F:ATP binding"/>
    <property type="evidence" value="ECO:0007669"/>
    <property type="project" value="UniProtKB-KW"/>
</dbReference>
<dbReference type="Gene3D" id="3.90.640.10">
    <property type="entry name" value="Actin, Chain A, domain 4"/>
    <property type="match status" value="1"/>
</dbReference>
<name>A0A6B2KY83_9EUKA</name>
<dbReference type="InterPro" id="IPR043129">
    <property type="entry name" value="ATPase_NBD"/>
</dbReference>
<dbReference type="PROSITE" id="PS00018">
    <property type="entry name" value="EF_HAND_1"/>
    <property type="match status" value="1"/>
</dbReference>
<feature type="compositionally biased region" description="Pro residues" evidence="3">
    <location>
        <begin position="516"/>
        <end position="528"/>
    </location>
</feature>
<dbReference type="FunFam" id="3.90.640.10:FF:000004">
    <property type="entry name" value="Heat shock 70 kDa protein 4"/>
    <property type="match status" value="1"/>
</dbReference>
<dbReference type="InterPro" id="IPR013126">
    <property type="entry name" value="Hsp_70_fam"/>
</dbReference>
<keyword evidence="1" id="KW-0547">Nucleotide-binding</keyword>
<dbReference type="Pfam" id="PF00012">
    <property type="entry name" value="HSP70"/>
    <property type="match status" value="1"/>
</dbReference>
<dbReference type="Gene3D" id="3.30.30.30">
    <property type="match status" value="1"/>
</dbReference>
<dbReference type="PROSITE" id="PS00297">
    <property type="entry name" value="HSP70_1"/>
    <property type="match status" value="1"/>
</dbReference>
<dbReference type="AlphaFoldDB" id="A0A6B2KY83"/>
<dbReference type="Gene3D" id="3.30.420.40">
    <property type="match status" value="2"/>
</dbReference>
<dbReference type="EMBL" id="GIBP01000589">
    <property type="protein sequence ID" value="NDV29558.1"/>
    <property type="molecule type" value="Transcribed_RNA"/>
</dbReference>
<feature type="region of interest" description="Disordered" evidence="3">
    <location>
        <begin position="771"/>
        <end position="825"/>
    </location>
</feature>
<feature type="region of interest" description="Disordered" evidence="3">
    <location>
        <begin position="514"/>
        <end position="563"/>
    </location>
</feature>
<accession>A0A6B2KY83</accession>
<feature type="compositionally biased region" description="Basic and acidic residues" evidence="3">
    <location>
        <begin position="545"/>
        <end position="563"/>
    </location>
</feature>
<sequence length="825" mass="90892">MSVIGIDLGTTSSVVAVIRAGGIDIVVNEVSNRRTPSVLGFTDKLRTIGESGFTGRQRNTKNTVSGVKRLLGRKFSDPLLKGELTRLGGCNWVELADGSVGVEVSLRNKKHTFSTQQLAAMLISHLRETCEKYTKTRASNIVLSVPGYYSDSQRRALLDACKIANITCLQLINDLSACALFYGFYRETDKIDSKVMFVDIGSSDTSVAIAHFTPGQCQMLAYSYDANLGGYDIDQILADYFADRLEKKIGFDARSNARAWQRIMDAVEKVKKTLNENERASINIECINEDKDMNDTITRGDYLELLNKSGLLEKIAVPIKAALADANLDASQIEFVEWIGSAMRALPFQEGVSRAVGKPLSSTLNAEETVAKGCSLACALVSPLIKLGKKYKLIDIQPTPISLTWRTLNDPNDIKETGIELFPKKQHFGKTKFVTITRKDARPFEFSVSYSQPNENPIPDISNGNVAVGRVNSITKTENTTPDAEIRLKIKIEPSGVTNVTEVELVEKKEVEVEVPLPPAPQPTPAPAAPAADASAPAPATPAPETKDVEMKDTKEEPKTRKEKQIKTFYTKVPCQVTYKELPNAEIEKGISLLQSLQKDDQYSIDTLHAKNKLEATALRVRDDLVGAWSGFSTDGESEKISSLSMEIEDWLYNEGDDETKEVYEAKIAALAALTDPIQKRSFEWENVPPALTTLRNYLTATRADITNSGDKYSHIDKADMDKVIAKLDEAENWLAPFVPQHEKLTKTSTPVFNSSDLQQRYQNVSKFCQQVLSKPKPAPPPAPKEEPAPAPAGAQQTPEQKTQTPAPDAKPQSQNTDKMEDIVD</sequence>
<dbReference type="SUPFAM" id="SSF53067">
    <property type="entry name" value="Actin-like ATPase domain"/>
    <property type="match status" value="2"/>
</dbReference>
<reference evidence="4" key="1">
    <citation type="journal article" date="2020" name="J. Eukaryot. Microbiol.">
        <title>De novo Sequencing, Assembly and Annotation of the Transcriptome for the Free-Living Testate Amoeba Arcella intermedia.</title>
        <authorList>
            <person name="Ribeiro G.M."/>
            <person name="Porfirio-Sousa A.L."/>
            <person name="Maurer-Alcala X.X."/>
            <person name="Katz L.A."/>
            <person name="Lahr D.J.G."/>
        </authorList>
    </citation>
    <scope>NUCLEOTIDE SEQUENCE</scope>
</reference>
<evidence type="ECO:0008006" key="5">
    <source>
        <dbReference type="Google" id="ProtNLM"/>
    </source>
</evidence>
<feature type="compositionally biased region" description="Low complexity" evidence="3">
    <location>
        <begin position="792"/>
        <end position="801"/>
    </location>
</feature>
<dbReference type="InterPro" id="IPR029048">
    <property type="entry name" value="HSP70_C_sf"/>
</dbReference>
<evidence type="ECO:0000256" key="3">
    <source>
        <dbReference type="SAM" id="MobiDB-lite"/>
    </source>
</evidence>
<proteinExistence type="predicted"/>
<dbReference type="FunFam" id="3.30.420.40:FF:000171">
    <property type="entry name" value="Heat shock 70 kDa protein 4"/>
    <property type="match status" value="2"/>
</dbReference>
<evidence type="ECO:0000256" key="1">
    <source>
        <dbReference type="ARBA" id="ARBA00022741"/>
    </source>
</evidence>
<dbReference type="GO" id="GO:0005634">
    <property type="term" value="C:nucleus"/>
    <property type="evidence" value="ECO:0007669"/>
    <property type="project" value="TreeGrafter"/>
</dbReference>
<dbReference type="PRINTS" id="PR00301">
    <property type="entry name" value="HEATSHOCK70"/>
</dbReference>
<dbReference type="InterPro" id="IPR029047">
    <property type="entry name" value="HSP70_peptide-bd_sf"/>
</dbReference>
<protein>
    <recommendedName>
        <fullName evidence="5">EF-hand domain-containing protein</fullName>
    </recommendedName>
</protein>
<feature type="compositionally biased region" description="Low complexity" evidence="3">
    <location>
        <begin position="529"/>
        <end position="538"/>
    </location>
</feature>
<dbReference type="GO" id="GO:0140662">
    <property type="term" value="F:ATP-dependent protein folding chaperone"/>
    <property type="evidence" value="ECO:0007669"/>
    <property type="project" value="InterPro"/>
</dbReference>